<proteinExistence type="predicted"/>
<organism evidence="2 3">
    <name type="scientific">Mucilaginibacter phyllosphaerae</name>
    <dbReference type="NCBI Taxonomy" id="1812349"/>
    <lineage>
        <taxon>Bacteria</taxon>
        <taxon>Pseudomonadati</taxon>
        <taxon>Bacteroidota</taxon>
        <taxon>Sphingobacteriia</taxon>
        <taxon>Sphingobacteriales</taxon>
        <taxon>Sphingobacteriaceae</taxon>
        <taxon>Mucilaginibacter</taxon>
    </lineage>
</organism>
<evidence type="ECO:0000313" key="3">
    <source>
        <dbReference type="Proteomes" id="UP000583101"/>
    </source>
</evidence>
<evidence type="ECO:0000313" key="2">
    <source>
        <dbReference type="EMBL" id="MBB3969013.1"/>
    </source>
</evidence>
<accession>A0ABR6I7I8</accession>
<reference evidence="2 3" key="1">
    <citation type="submission" date="2020-08" db="EMBL/GenBank/DDBJ databases">
        <title>Genomic Encyclopedia of Type Strains, Phase IV (KMG-IV): sequencing the most valuable type-strain genomes for metagenomic binning, comparative biology and taxonomic classification.</title>
        <authorList>
            <person name="Goeker M."/>
        </authorList>
    </citation>
    <scope>NUCLEOTIDE SEQUENCE [LARGE SCALE GENOMIC DNA]</scope>
    <source>
        <strain evidence="2 3">DSM 100995</strain>
    </source>
</reference>
<dbReference type="Proteomes" id="UP000583101">
    <property type="component" value="Unassembled WGS sequence"/>
</dbReference>
<keyword evidence="3" id="KW-1185">Reference proteome</keyword>
<gene>
    <name evidence="2" type="ORF">GGR35_001605</name>
</gene>
<feature type="region of interest" description="Disordered" evidence="1">
    <location>
        <begin position="1"/>
        <end position="30"/>
    </location>
</feature>
<dbReference type="EMBL" id="JACIEG010000002">
    <property type="protein sequence ID" value="MBB3969013.1"/>
    <property type="molecule type" value="Genomic_DNA"/>
</dbReference>
<comment type="caution">
    <text evidence="2">The sequence shown here is derived from an EMBL/GenBank/DDBJ whole genome shotgun (WGS) entry which is preliminary data.</text>
</comment>
<protein>
    <submittedName>
        <fullName evidence="2">Uncharacterized protein</fullName>
    </submittedName>
</protein>
<sequence length="30" mass="3290">MMLSPDSNKGYKTPKNARQSPQTIVIKKAG</sequence>
<name>A0ABR6I7I8_9SPHI</name>
<evidence type="ECO:0000256" key="1">
    <source>
        <dbReference type="SAM" id="MobiDB-lite"/>
    </source>
</evidence>